<protein>
    <recommendedName>
        <fullName evidence="2">DUF4136 domain-containing protein</fullName>
    </recommendedName>
</protein>
<dbReference type="Proteomes" id="UP000197007">
    <property type="component" value="Chromosome"/>
</dbReference>
<keyword evidence="4" id="KW-1185">Reference proteome</keyword>
<organism evidence="3 4">
    <name type="scientific">Capnocytophaga endodontalis</name>
    <dbReference type="NCBI Taxonomy" id="2708117"/>
    <lineage>
        <taxon>Bacteria</taxon>
        <taxon>Pseudomonadati</taxon>
        <taxon>Bacteroidota</taxon>
        <taxon>Flavobacteriia</taxon>
        <taxon>Flavobacteriales</taxon>
        <taxon>Flavobacteriaceae</taxon>
        <taxon>Capnocytophaga</taxon>
    </lineage>
</organism>
<reference evidence="4" key="1">
    <citation type="submission" date="2017-06" db="EMBL/GenBank/DDBJ databases">
        <title>Complete genome sequence of Capnocytophaga sp. KCOM 1579 (=ChDC OS43) isolated from a human refractory periapical abscess lesion.</title>
        <authorList>
            <person name="Kook J.-K."/>
            <person name="Park S.-N."/>
            <person name="Lim Y.K."/>
            <person name="Roh H."/>
        </authorList>
    </citation>
    <scope>NUCLEOTIDE SEQUENCE [LARGE SCALE GENOMIC DNA]</scope>
    <source>
        <strain evidence="4">ChDC OS43</strain>
    </source>
</reference>
<dbReference type="KEGG" id="capn:CBG49_08390"/>
<evidence type="ECO:0000313" key="4">
    <source>
        <dbReference type="Proteomes" id="UP000197007"/>
    </source>
</evidence>
<keyword evidence="1" id="KW-0732">Signal</keyword>
<dbReference type="Gene3D" id="3.30.160.670">
    <property type="match status" value="1"/>
</dbReference>
<feature type="signal peptide" evidence="1">
    <location>
        <begin position="1"/>
        <end position="25"/>
    </location>
</feature>
<feature type="chain" id="PRO_5012531937" description="DUF4136 domain-containing protein" evidence="1">
    <location>
        <begin position="26"/>
        <end position="179"/>
    </location>
</feature>
<evidence type="ECO:0000256" key="1">
    <source>
        <dbReference type="SAM" id="SignalP"/>
    </source>
</evidence>
<dbReference type="AlphaFoldDB" id="A0A1Z4BPA5"/>
<dbReference type="Pfam" id="PF13590">
    <property type="entry name" value="DUF4136"/>
    <property type="match status" value="1"/>
</dbReference>
<name>A0A1Z4BPA5_9FLAO</name>
<evidence type="ECO:0000313" key="3">
    <source>
        <dbReference type="EMBL" id="ASF43092.1"/>
    </source>
</evidence>
<evidence type="ECO:0000259" key="2">
    <source>
        <dbReference type="Pfam" id="PF13590"/>
    </source>
</evidence>
<dbReference type="InterPro" id="IPR025411">
    <property type="entry name" value="DUF4136"/>
</dbReference>
<feature type="domain" description="DUF4136" evidence="2">
    <location>
        <begin position="24"/>
        <end position="174"/>
    </location>
</feature>
<gene>
    <name evidence="3" type="ORF">CBG49_08390</name>
</gene>
<accession>A0A1Z4BPA5</accession>
<proteinExistence type="predicted"/>
<dbReference type="RefSeq" id="WP_088594144.1">
    <property type="nucleotide sequence ID" value="NZ_CP022022.1"/>
</dbReference>
<sequence length="179" mass="20400">MKKITILLMLAVALGLTSCASIYVATDYDRQADFSAMKSFAFFKEGIDKVQISDLDKKRILRAIEQNLTAKGLTLSENPDFLVNIFTRDRENVDVYDNSPYYWGWGMGWGPFWGGATYNVSRNTEGTLYIEIIDAKKRELVWQGKGTGYLPQSMDKKEEAIKNFVNKILEQYPPSADKK</sequence>
<dbReference type="EMBL" id="CP022022">
    <property type="protein sequence ID" value="ASF43092.1"/>
    <property type="molecule type" value="Genomic_DNA"/>
</dbReference>
<dbReference type="PROSITE" id="PS51257">
    <property type="entry name" value="PROKAR_LIPOPROTEIN"/>
    <property type="match status" value="1"/>
</dbReference>